<dbReference type="PANTHER" id="PTHR46390:SF1">
    <property type="entry name" value="MANNOSE-1-PHOSPHATE GUANYLYLTRANSFERASE"/>
    <property type="match status" value="1"/>
</dbReference>
<dbReference type="OrthoDB" id="9808275at2"/>
<keyword evidence="7" id="KW-0808">Transferase</keyword>
<name>A0A1D3TWX9_9FIRM</name>
<dbReference type="Gene3D" id="3.90.550.10">
    <property type="entry name" value="Spore Coat Polysaccharide Biosynthesis Protein SpsA, Chain A"/>
    <property type="match status" value="1"/>
</dbReference>
<dbReference type="EMBL" id="FMKA01000026">
    <property type="protein sequence ID" value="SCP98777.1"/>
    <property type="molecule type" value="Genomic_DNA"/>
</dbReference>
<dbReference type="RefSeq" id="WP_091235943.1">
    <property type="nucleotide sequence ID" value="NZ_FMKA01000026.1"/>
</dbReference>
<dbReference type="InterPro" id="IPR049071">
    <property type="entry name" value="MPI_cupin_dom"/>
</dbReference>
<organism evidence="7 8">
    <name type="scientific">Anaerobium acetethylicum</name>
    <dbReference type="NCBI Taxonomy" id="1619234"/>
    <lineage>
        <taxon>Bacteria</taxon>
        <taxon>Bacillati</taxon>
        <taxon>Bacillota</taxon>
        <taxon>Clostridia</taxon>
        <taxon>Lachnospirales</taxon>
        <taxon>Lachnospiraceae</taxon>
        <taxon>Anaerobium</taxon>
    </lineage>
</organism>
<dbReference type="InterPro" id="IPR011051">
    <property type="entry name" value="RmlC_Cupin_sf"/>
</dbReference>
<dbReference type="InterPro" id="IPR014710">
    <property type="entry name" value="RmlC-like_jellyroll"/>
</dbReference>
<evidence type="ECO:0000259" key="3">
    <source>
        <dbReference type="Pfam" id="PF00483"/>
    </source>
</evidence>
<dbReference type="PANTHER" id="PTHR46390">
    <property type="entry name" value="MANNOSE-1-PHOSPHATE GUANYLYLTRANSFERASE"/>
    <property type="match status" value="1"/>
</dbReference>
<dbReference type="Gene3D" id="2.60.120.10">
    <property type="entry name" value="Jelly Rolls"/>
    <property type="match status" value="3"/>
</dbReference>
<dbReference type="GO" id="GO:0005976">
    <property type="term" value="P:polysaccharide metabolic process"/>
    <property type="evidence" value="ECO:0007669"/>
    <property type="project" value="InterPro"/>
</dbReference>
<evidence type="ECO:0000259" key="6">
    <source>
        <dbReference type="Pfam" id="PF21621"/>
    </source>
</evidence>
<dbReference type="Pfam" id="PF20511">
    <property type="entry name" value="PMI_typeI_cat"/>
    <property type="match status" value="1"/>
</dbReference>
<evidence type="ECO:0000259" key="5">
    <source>
        <dbReference type="Pfam" id="PF20511"/>
    </source>
</evidence>
<dbReference type="GO" id="GO:0008270">
    <property type="term" value="F:zinc ion binding"/>
    <property type="evidence" value="ECO:0007669"/>
    <property type="project" value="InterPro"/>
</dbReference>
<reference evidence="7 8" key="1">
    <citation type="submission" date="2016-09" db="EMBL/GenBank/DDBJ databases">
        <authorList>
            <person name="Capua I."/>
            <person name="De Benedictis P."/>
            <person name="Joannis T."/>
            <person name="Lombin L.H."/>
            <person name="Cattoli G."/>
        </authorList>
    </citation>
    <scope>NUCLEOTIDE SEQUENCE [LARGE SCALE GENOMIC DNA]</scope>
    <source>
        <strain evidence="7 8">GluBS11</strain>
    </source>
</reference>
<dbReference type="SUPFAM" id="SSF51182">
    <property type="entry name" value="RmlC-like cupins"/>
    <property type="match status" value="2"/>
</dbReference>
<feature type="domain" description="Mannose-6-phosphate isomerase type II C-terminal" evidence="4">
    <location>
        <begin position="342"/>
        <end position="446"/>
    </location>
</feature>
<dbReference type="STRING" id="1619234.SAMN05421730_102610"/>
<protein>
    <recommendedName>
        <fullName evidence="1">Phosphohexomutase</fullName>
    </recommendedName>
    <alternativeName>
        <fullName evidence="2">Phosphomannose isomerase</fullName>
    </alternativeName>
</protein>
<dbReference type="InterPro" id="IPR046457">
    <property type="entry name" value="PMI_typeI_cat"/>
</dbReference>
<feature type="domain" description="Phosphomannose isomerase type I catalytic" evidence="5">
    <location>
        <begin position="464"/>
        <end position="565"/>
    </location>
</feature>
<feature type="domain" description="Nucleotidyl transferase" evidence="3">
    <location>
        <begin position="3"/>
        <end position="265"/>
    </location>
</feature>
<keyword evidence="8" id="KW-1185">Reference proteome</keyword>
<dbReference type="InterPro" id="IPR005835">
    <property type="entry name" value="NTP_transferase_dom"/>
</dbReference>
<keyword evidence="7" id="KW-0548">Nucleotidyltransferase</keyword>
<evidence type="ECO:0000259" key="4">
    <source>
        <dbReference type="Pfam" id="PF01050"/>
    </source>
</evidence>
<feature type="domain" description="Mannose-6-phosphate isomerase cupin" evidence="6">
    <location>
        <begin position="705"/>
        <end position="779"/>
    </location>
</feature>
<sequence>MKCLVLAGGKGDRIWPLSRKNYPKQFIQIQKNHSVFQETIARNIPFCDEFIIVTNRDYEFIVENQMQVFQGITYRCIFEEIGRKTAAAIVLACLQFPLSELVFVTAADQIVEGDTYKDHILNGKKQAENGYLCTFGMQITEPETRFGYIHHKEDRVLAFVEKPDRETAAGFALRDDYLINSGMFLFRIGNFLNEVRAYAPELYEACKEVYKNRKIRKGHSFFDREQLLCIPAIAIEKAVFEKTRIAKVLQSDFYWKDIDRLEDLTSTEIRTGTPGLQVASGCTNTTIVNQCSRRAVVANGLEDVFIVNTKDAVYVGKNGHSGNLKKILQENPKLQPFFEKGRITYRPWGKYELLIDEPNYRVKKVIINPGNTIYNHKHLYRSEHWSIVQGTARITMNDITAEYFARDNVDVGADIYHQVSNIGLDPLIIIEVATGEHVSEEDMVSIQTPDLTESELGFKAPPFVKLSPAFKDYLWGGTKLRDAFDKNCDYDIIAESWELSAHPAGQSIVESGRHKGMLFGDYLDTIGKEYLGWKCKPMASFPVLVKFIDAKDDLSIQVHPDDDYALEVENEYGKSEMWYVVESEEGAGIYCGFNRDITKEEARERIRNNTFIEVLNWIPTKKGDVFFIPAGTVHAIGRGNLICEIQQSSNSTYRLYDYDRRDKFGNARELHLKKALDVLTYEKYEIQEFEDSIVDTPAYTSRILSQCKYFECMSYKIKEGMEIEIKEDSFMSIVCVDGSGYLCENQVRTEFKTGDSIFVTMGNRVLTVTGKCEIIITHI</sequence>
<gene>
    <name evidence="7" type="ORF">SAMN05421730_102610</name>
</gene>
<dbReference type="Pfam" id="PF21621">
    <property type="entry name" value="MPI_cupin_dom"/>
    <property type="match status" value="1"/>
</dbReference>
<dbReference type="Pfam" id="PF01050">
    <property type="entry name" value="MannoseP_isomer"/>
    <property type="match status" value="1"/>
</dbReference>
<dbReference type="GO" id="GO:0004475">
    <property type="term" value="F:mannose-1-phosphate guanylyltransferase (GTP) activity"/>
    <property type="evidence" value="ECO:0007669"/>
    <property type="project" value="TreeGrafter"/>
</dbReference>
<dbReference type="InterPro" id="IPR051161">
    <property type="entry name" value="Mannose-6P_isomerase_type2"/>
</dbReference>
<dbReference type="SUPFAM" id="SSF53448">
    <property type="entry name" value="Nucleotide-diphospho-sugar transferases"/>
    <property type="match status" value="1"/>
</dbReference>
<dbReference type="InterPro" id="IPR001538">
    <property type="entry name" value="Man6P_isomerase-2_C"/>
</dbReference>
<dbReference type="Proteomes" id="UP000199315">
    <property type="component" value="Unassembled WGS sequence"/>
</dbReference>
<dbReference type="CDD" id="cd07010">
    <property type="entry name" value="cupin_PMI_type_I_N_bac"/>
    <property type="match status" value="1"/>
</dbReference>
<dbReference type="AlphaFoldDB" id="A0A1D3TWX9"/>
<dbReference type="GO" id="GO:0009298">
    <property type="term" value="P:GDP-mannose biosynthetic process"/>
    <property type="evidence" value="ECO:0007669"/>
    <property type="project" value="TreeGrafter"/>
</dbReference>
<dbReference type="GO" id="GO:0004476">
    <property type="term" value="F:mannose-6-phosphate isomerase activity"/>
    <property type="evidence" value="ECO:0007669"/>
    <property type="project" value="InterPro"/>
</dbReference>
<dbReference type="Pfam" id="PF00483">
    <property type="entry name" value="NTP_transferase"/>
    <property type="match status" value="1"/>
</dbReference>
<dbReference type="InterPro" id="IPR029044">
    <property type="entry name" value="Nucleotide-diphossugar_trans"/>
</dbReference>
<dbReference type="CDD" id="cd02213">
    <property type="entry name" value="cupin_PMI_typeII_C"/>
    <property type="match status" value="1"/>
</dbReference>
<proteinExistence type="predicted"/>
<evidence type="ECO:0000256" key="2">
    <source>
        <dbReference type="ARBA" id="ARBA00030762"/>
    </source>
</evidence>
<evidence type="ECO:0000313" key="8">
    <source>
        <dbReference type="Proteomes" id="UP000199315"/>
    </source>
</evidence>
<evidence type="ECO:0000313" key="7">
    <source>
        <dbReference type="EMBL" id="SCP98777.1"/>
    </source>
</evidence>
<keyword evidence="7" id="KW-0413">Isomerase</keyword>
<evidence type="ECO:0000256" key="1">
    <source>
        <dbReference type="ARBA" id="ARBA00029741"/>
    </source>
</evidence>
<accession>A0A1D3TWX9</accession>